<dbReference type="EMBL" id="CAXITT010000217">
    <property type="protein sequence ID" value="CAL1535997.1"/>
    <property type="molecule type" value="Genomic_DNA"/>
</dbReference>
<reference evidence="3 4" key="1">
    <citation type="submission" date="2024-04" db="EMBL/GenBank/DDBJ databases">
        <authorList>
            <consortium name="Genoscope - CEA"/>
            <person name="William W."/>
        </authorList>
    </citation>
    <scope>NUCLEOTIDE SEQUENCE [LARGE SCALE GENOMIC DNA]</scope>
</reference>
<accession>A0AAV2HPH4</accession>
<dbReference type="InterPro" id="IPR014756">
    <property type="entry name" value="Ig_E-set"/>
</dbReference>
<proteinExistence type="predicted"/>
<dbReference type="Gene3D" id="2.60.40.10">
    <property type="entry name" value="Immunoglobulins"/>
    <property type="match status" value="1"/>
</dbReference>
<dbReference type="InterPro" id="IPR057106">
    <property type="entry name" value="NXPE4_C"/>
</dbReference>
<protein>
    <recommendedName>
        <fullName evidence="2">NXPE C-terminal domain-containing protein</fullName>
    </recommendedName>
</protein>
<dbReference type="InterPro" id="IPR013783">
    <property type="entry name" value="Ig-like_fold"/>
</dbReference>
<dbReference type="PANTHER" id="PTHR16165">
    <property type="entry name" value="NXPE FAMILY MEMBER"/>
    <property type="match status" value="1"/>
</dbReference>
<keyword evidence="1" id="KW-0812">Transmembrane</keyword>
<evidence type="ECO:0000313" key="3">
    <source>
        <dbReference type="EMBL" id="CAL1535997.1"/>
    </source>
</evidence>
<evidence type="ECO:0000256" key="1">
    <source>
        <dbReference type="SAM" id="Phobius"/>
    </source>
</evidence>
<dbReference type="Pfam" id="PF24536">
    <property type="entry name" value="NXPE4_C"/>
    <property type="match status" value="1"/>
</dbReference>
<comment type="caution">
    <text evidence="3">The sequence shown here is derived from an EMBL/GenBank/DDBJ whole genome shotgun (WGS) entry which is preliminary data.</text>
</comment>
<dbReference type="SUPFAM" id="SSF81296">
    <property type="entry name" value="E set domains"/>
    <property type="match status" value="1"/>
</dbReference>
<gene>
    <name evidence="3" type="ORF">GSLYS_00009910001</name>
</gene>
<keyword evidence="1" id="KW-1133">Transmembrane helix</keyword>
<dbReference type="PANTHER" id="PTHR16165:SF5">
    <property type="entry name" value="NXPE FAMILY MEMBER 3"/>
    <property type="match status" value="1"/>
</dbReference>
<evidence type="ECO:0000259" key="2">
    <source>
        <dbReference type="Pfam" id="PF24536"/>
    </source>
</evidence>
<name>A0AAV2HPH4_LYMST</name>
<keyword evidence="4" id="KW-1185">Reference proteome</keyword>
<feature type="domain" description="NXPE C-terminal" evidence="2">
    <location>
        <begin position="394"/>
        <end position="602"/>
    </location>
</feature>
<evidence type="ECO:0000313" key="4">
    <source>
        <dbReference type="Proteomes" id="UP001497497"/>
    </source>
</evidence>
<organism evidence="3 4">
    <name type="scientific">Lymnaea stagnalis</name>
    <name type="common">Great pond snail</name>
    <name type="synonym">Helix stagnalis</name>
    <dbReference type="NCBI Taxonomy" id="6523"/>
    <lineage>
        <taxon>Eukaryota</taxon>
        <taxon>Metazoa</taxon>
        <taxon>Spiralia</taxon>
        <taxon>Lophotrochozoa</taxon>
        <taxon>Mollusca</taxon>
        <taxon>Gastropoda</taxon>
        <taxon>Heterobranchia</taxon>
        <taxon>Euthyneura</taxon>
        <taxon>Panpulmonata</taxon>
        <taxon>Hygrophila</taxon>
        <taxon>Lymnaeoidea</taxon>
        <taxon>Lymnaeidae</taxon>
        <taxon>Lymnaea</taxon>
    </lineage>
</organism>
<dbReference type="Proteomes" id="UP001497497">
    <property type="component" value="Unassembled WGS sequence"/>
</dbReference>
<feature type="transmembrane region" description="Helical" evidence="1">
    <location>
        <begin position="7"/>
        <end position="24"/>
    </location>
</feature>
<dbReference type="AlphaFoldDB" id="A0AAV2HPH4"/>
<keyword evidence="1" id="KW-0472">Membrane</keyword>
<sequence>MLSKDKTLYLLVMISVGLTLFWWSNDGKSYVHIISTPNAYSSYTGIWPSLAGTNITLDEIEDKFNRCKKRSISQISACRDVHAQSSRYWRSVSKGSWTDDEDFKRMNLASQCCAFNHTELMVPAPRAELYPWERELLFLPPLCNLSDIASAERSVIDLLTDTSDGSLTLGSEVKFKIFLFNGRGERRTSGGDSVWVWLVTSELGASIAADVVDNKDGSYTASTILPWSGRVQVKATISHHRELFRTMLYIQRLFTTTHWFTGRFKNDRGSETTPCSPLPFLPGFPEPEVCNLTDVNGFPWFCGKPAKKDLLNCSDFTSSKKLNIPSDFPLTEAEEELIRMWETKRPFMIANKIIIDVLPDTHVFPQPDLPCNKRSLSLTFDEVNSSGFFYNKTWRPLACQLPRVDKEFLRTCLTNTQMIIIGDSNSRKQMDILTKMVECTDQIKRTRVTWHAPLRCDVDDLGLSIKYYPHKMPFYGTEGEDLPSHVLYSSVSQLDAIPADGKYLVHLHQFIHLVGFHLSIAEHQLRQIRKAIERLMARNPHVIVVYQSAFTFIEREFRNKHKMNVFLVQMQKDILRGLGDRVMFMFTWPITLAAENTYGHPMISDQFTKYYMGHVCGRW</sequence>